<protein>
    <recommendedName>
        <fullName evidence="3">D-isomer specific 2-hydroxyacid dehydrogenase NAD-binding domain-containing protein</fullName>
    </recommendedName>
</protein>
<gene>
    <name evidence="4" type="ORF">LOTGIDRAFT_238595</name>
</gene>
<dbReference type="KEGG" id="lgi:LOTGIDRAFT_238595"/>
<proteinExistence type="predicted"/>
<feature type="domain" description="D-isomer specific 2-hydroxyacid dehydrogenase NAD-binding" evidence="3">
    <location>
        <begin position="124"/>
        <end position="302"/>
    </location>
</feature>
<dbReference type="FunFam" id="3.40.50.720:FF:000363">
    <property type="entry name" value="D-isomer specific 2-hydroxyacid dehydrogenase"/>
    <property type="match status" value="1"/>
</dbReference>
<keyword evidence="2" id="KW-0520">NAD</keyword>
<dbReference type="AlphaFoldDB" id="V4ASQ2"/>
<dbReference type="CDD" id="cd05300">
    <property type="entry name" value="2-Hacid_dh_1"/>
    <property type="match status" value="1"/>
</dbReference>
<dbReference type="InterPro" id="IPR036291">
    <property type="entry name" value="NAD(P)-bd_dom_sf"/>
</dbReference>
<dbReference type="Gene3D" id="3.40.50.720">
    <property type="entry name" value="NAD(P)-binding Rossmann-like Domain"/>
    <property type="match status" value="2"/>
</dbReference>
<dbReference type="InterPro" id="IPR006140">
    <property type="entry name" value="D-isomer_DH_NAD-bd"/>
</dbReference>
<dbReference type="HOGENOM" id="CLU_019796_1_0_1"/>
<dbReference type="PANTHER" id="PTHR43333">
    <property type="entry name" value="2-HACID_DH_C DOMAIN-CONTAINING PROTEIN"/>
    <property type="match status" value="1"/>
</dbReference>
<evidence type="ECO:0000313" key="5">
    <source>
        <dbReference type="Proteomes" id="UP000030746"/>
    </source>
</evidence>
<dbReference type="Pfam" id="PF02826">
    <property type="entry name" value="2-Hacid_dh_C"/>
    <property type="match status" value="1"/>
</dbReference>
<dbReference type="Proteomes" id="UP000030746">
    <property type="component" value="Unassembled WGS sequence"/>
</dbReference>
<evidence type="ECO:0000259" key="3">
    <source>
        <dbReference type="Pfam" id="PF02826"/>
    </source>
</evidence>
<keyword evidence="1" id="KW-0560">Oxidoreductase</keyword>
<dbReference type="GeneID" id="20250800"/>
<reference evidence="4 5" key="1">
    <citation type="journal article" date="2013" name="Nature">
        <title>Insights into bilaterian evolution from three spiralian genomes.</title>
        <authorList>
            <person name="Simakov O."/>
            <person name="Marletaz F."/>
            <person name="Cho S.J."/>
            <person name="Edsinger-Gonzales E."/>
            <person name="Havlak P."/>
            <person name="Hellsten U."/>
            <person name="Kuo D.H."/>
            <person name="Larsson T."/>
            <person name="Lv J."/>
            <person name="Arendt D."/>
            <person name="Savage R."/>
            <person name="Osoegawa K."/>
            <person name="de Jong P."/>
            <person name="Grimwood J."/>
            <person name="Chapman J.A."/>
            <person name="Shapiro H."/>
            <person name="Aerts A."/>
            <person name="Otillar R.P."/>
            <person name="Terry A.Y."/>
            <person name="Boore J.L."/>
            <person name="Grigoriev I.V."/>
            <person name="Lindberg D.R."/>
            <person name="Seaver E.C."/>
            <person name="Weisblat D.A."/>
            <person name="Putnam N.H."/>
            <person name="Rokhsar D.S."/>
        </authorList>
    </citation>
    <scope>NUCLEOTIDE SEQUENCE [LARGE SCALE GENOMIC DNA]</scope>
</reference>
<dbReference type="RefSeq" id="XP_009048988.1">
    <property type="nucleotide sequence ID" value="XM_009050740.1"/>
</dbReference>
<keyword evidence="5" id="KW-1185">Reference proteome</keyword>
<evidence type="ECO:0000256" key="1">
    <source>
        <dbReference type="ARBA" id="ARBA00023002"/>
    </source>
</evidence>
<dbReference type="STRING" id="225164.V4ASQ2"/>
<dbReference type="CTD" id="20250800"/>
<organism evidence="4 5">
    <name type="scientific">Lottia gigantea</name>
    <name type="common">Giant owl limpet</name>
    <dbReference type="NCBI Taxonomy" id="225164"/>
    <lineage>
        <taxon>Eukaryota</taxon>
        <taxon>Metazoa</taxon>
        <taxon>Spiralia</taxon>
        <taxon>Lophotrochozoa</taxon>
        <taxon>Mollusca</taxon>
        <taxon>Gastropoda</taxon>
        <taxon>Patellogastropoda</taxon>
        <taxon>Lottioidea</taxon>
        <taxon>Lottiidae</taxon>
        <taxon>Lottia</taxon>
    </lineage>
</organism>
<evidence type="ECO:0000256" key="2">
    <source>
        <dbReference type="ARBA" id="ARBA00023027"/>
    </source>
</evidence>
<dbReference type="GO" id="GO:0051287">
    <property type="term" value="F:NAD binding"/>
    <property type="evidence" value="ECO:0007669"/>
    <property type="project" value="InterPro"/>
</dbReference>
<accession>V4ASQ2</accession>
<dbReference type="PANTHER" id="PTHR43333:SF1">
    <property type="entry name" value="D-ISOMER SPECIFIC 2-HYDROXYACID DEHYDROGENASE NAD-BINDING DOMAIN-CONTAINING PROTEIN"/>
    <property type="match status" value="1"/>
</dbReference>
<dbReference type="GO" id="GO:0016491">
    <property type="term" value="F:oxidoreductase activity"/>
    <property type="evidence" value="ECO:0007669"/>
    <property type="project" value="UniProtKB-KW"/>
</dbReference>
<dbReference type="OrthoDB" id="298012at2759"/>
<sequence>MASTNKPVGKVLYIASVVPDLLRHVQKLLPNVAISQINNNLFNENQVTNELKSELKDAEMLVADPPLISQLLYESSLPLKVVNSTWAGIDAIIKNLDKSKGYPKFTLTRMGHGFGEIMGEYVIGHIIATERRFKDTYQYQSQHQWAQQKLKSFRPLSSLNIGILGLGQIGNTVSKYCKSLGLTVIGIKRRESKSASQYIDQYGYVEELENILPSCDYICSILPSTPDTRNLLSGQILSCCSQRKPVLINIGRGDVIDEQTIITAIQNKWLSGAILDVFVTEPLSESSPAWDLPNVTITPHVSGPSLSQQVAECIADNYNRYIQGDELQYQVNWQRGY</sequence>
<dbReference type="EMBL" id="KB200766">
    <property type="protein sequence ID" value="ESP00308.1"/>
    <property type="molecule type" value="Genomic_DNA"/>
</dbReference>
<name>V4ASQ2_LOTGI</name>
<dbReference type="SUPFAM" id="SSF51735">
    <property type="entry name" value="NAD(P)-binding Rossmann-fold domains"/>
    <property type="match status" value="1"/>
</dbReference>
<evidence type="ECO:0000313" key="4">
    <source>
        <dbReference type="EMBL" id="ESP00308.1"/>
    </source>
</evidence>
<dbReference type="OMA" id="VQMAEYV"/>